<name>A0ABV3S222_9LACO</name>
<gene>
    <name evidence="1" type="ORF">AB3K24_03755</name>
</gene>
<comment type="caution">
    <text evidence="1">The sequence shown here is derived from an EMBL/GenBank/DDBJ whole genome shotgun (WGS) entry which is preliminary data.</text>
</comment>
<evidence type="ECO:0000313" key="2">
    <source>
        <dbReference type="Proteomes" id="UP001556617"/>
    </source>
</evidence>
<dbReference type="EMBL" id="JBFPER010000001">
    <property type="protein sequence ID" value="MEX0380465.1"/>
    <property type="molecule type" value="Genomic_DNA"/>
</dbReference>
<accession>A0ABV3S222</accession>
<sequence length="138" mass="15832">MEDITSLLIKTLHDKLPDIPVYREKIPTAFSEPSFALNRIGLASKGEPNGRDMRLYSFDIAYFPEPNRPREDMDNMAEWLTANLTSIEPNYATLINRDISVVDDILHYTFDVRARVRFGHGELFNQPIDYKGGLKNGQ</sequence>
<dbReference type="InterPro" id="IPR049254">
    <property type="entry name" value="Phage_tail_terminator"/>
</dbReference>
<dbReference type="RefSeq" id="WP_367973870.1">
    <property type="nucleotide sequence ID" value="NZ_JBFPEQ010000001.1"/>
</dbReference>
<keyword evidence="2" id="KW-1185">Reference proteome</keyword>
<dbReference type="Proteomes" id="UP001556617">
    <property type="component" value="Unassembled WGS sequence"/>
</dbReference>
<proteinExistence type="predicted"/>
<dbReference type="Pfam" id="PF20765">
    <property type="entry name" value="Phage_tail_terminator_8"/>
    <property type="match status" value="1"/>
</dbReference>
<organism evidence="1 2">
    <name type="scientific">Leuconostoc aquikimchii</name>
    <dbReference type="NCBI Taxonomy" id="3236804"/>
    <lineage>
        <taxon>Bacteria</taxon>
        <taxon>Bacillati</taxon>
        <taxon>Bacillota</taxon>
        <taxon>Bacilli</taxon>
        <taxon>Lactobacillales</taxon>
        <taxon>Lactobacillaceae</taxon>
        <taxon>Leuconostoc</taxon>
    </lineage>
</organism>
<reference evidence="1 2" key="1">
    <citation type="submission" date="2024-07" db="EMBL/GenBank/DDBJ databases">
        <authorList>
            <person name="Yun M."/>
        </authorList>
    </citation>
    <scope>NUCLEOTIDE SEQUENCE [LARGE SCALE GENOMIC DNA]</scope>
    <source>
        <strain evidence="1 2">MS01</strain>
    </source>
</reference>
<protein>
    <submittedName>
        <fullName evidence="1">DUF6838 family protein</fullName>
    </submittedName>
</protein>
<evidence type="ECO:0000313" key="1">
    <source>
        <dbReference type="EMBL" id="MEX0380465.1"/>
    </source>
</evidence>